<evidence type="ECO:0000256" key="2">
    <source>
        <dbReference type="ARBA" id="ARBA00022857"/>
    </source>
</evidence>
<dbReference type="OrthoDB" id="1888931at2759"/>
<comment type="caution">
    <text evidence="4">The sequence shown here is derived from an EMBL/GenBank/DDBJ whole genome shotgun (WGS) entry which is preliminary data.</text>
</comment>
<dbReference type="PANTHER" id="PTHR43008:SF12">
    <property type="entry name" value="OXIDOREDUCTASE, SHORT CHAIN DEHYDROGENASE_REDUCTASE FAMILY (AFU_ORTHOLOGUE AFUA_6G13830)"/>
    <property type="match status" value="1"/>
</dbReference>
<evidence type="ECO:0000256" key="1">
    <source>
        <dbReference type="ARBA" id="ARBA00006484"/>
    </source>
</evidence>
<dbReference type="FunFam" id="3.40.50.720:FF:000090">
    <property type="entry name" value="NADP-dependent mannitol dehydrogenase"/>
    <property type="match status" value="1"/>
</dbReference>
<dbReference type="PRINTS" id="PR00081">
    <property type="entry name" value="GDHRDH"/>
</dbReference>
<gene>
    <name evidence="4" type="ORF">CXQ85_003323</name>
</gene>
<dbReference type="GO" id="GO:0050664">
    <property type="term" value="F:oxidoreductase activity, acting on NAD(P)H, oxygen as acceptor"/>
    <property type="evidence" value="ECO:0007669"/>
    <property type="project" value="TreeGrafter"/>
</dbReference>
<evidence type="ECO:0000313" key="4">
    <source>
        <dbReference type="EMBL" id="PVH19477.1"/>
    </source>
</evidence>
<sequence>MLFQPSEASIFKLFSLKDNVSLITGGARGIGLGAAIGLAEAGSDIAITYNSSKPDEVKKVEEIFQELGVRFKAYKCNVVNKKDIEACVNQVVSDFGRLDIVVPNAGVAVHQEAEKFTEENYHKTLSVNLDGAFFTAQAAANAFKKQKENSESFNQGRIVFTASISSSIVNYPQPQAPYNASKAAVVRLAKCLAVEWVDFARVNCVSPGYIATEMTDVHPEEWKKIWFSLIPAKRMCSVYELKGVYVFLASQASSYVTGEEVIVGGGYALL</sequence>
<keyword evidence="5" id="KW-1185">Reference proteome</keyword>
<keyword evidence="3" id="KW-0560">Oxidoreductase</keyword>
<evidence type="ECO:0008006" key="6">
    <source>
        <dbReference type="Google" id="ProtNLM"/>
    </source>
</evidence>
<dbReference type="GO" id="GO:0044281">
    <property type="term" value="P:small molecule metabolic process"/>
    <property type="evidence" value="ECO:0007669"/>
    <property type="project" value="UniProtKB-ARBA"/>
</dbReference>
<dbReference type="SUPFAM" id="SSF51735">
    <property type="entry name" value="NAD(P)-binding Rossmann-fold domains"/>
    <property type="match status" value="1"/>
</dbReference>
<protein>
    <recommendedName>
        <fullName evidence="6">L-xylulose reductase</fullName>
    </recommendedName>
</protein>
<dbReference type="PANTHER" id="PTHR43008">
    <property type="entry name" value="BENZIL REDUCTASE"/>
    <property type="match status" value="1"/>
</dbReference>
<organism evidence="4 5">
    <name type="scientific">Candidozyma haemuli</name>
    <dbReference type="NCBI Taxonomy" id="45357"/>
    <lineage>
        <taxon>Eukaryota</taxon>
        <taxon>Fungi</taxon>
        <taxon>Dikarya</taxon>
        <taxon>Ascomycota</taxon>
        <taxon>Saccharomycotina</taxon>
        <taxon>Pichiomycetes</taxon>
        <taxon>Metschnikowiaceae</taxon>
        <taxon>Candidozyma</taxon>
    </lineage>
</organism>
<dbReference type="InterPro" id="IPR020904">
    <property type="entry name" value="Sc_DH/Rdtase_CS"/>
</dbReference>
<dbReference type="PROSITE" id="PS00061">
    <property type="entry name" value="ADH_SHORT"/>
    <property type="match status" value="1"/>
</dbReference>
<proteinExistence type="inferred from homology"/>
<name>A0A2V1AMG5_9ASCO</name>
<dbReference type="Proteomes" id="UP000244309">
    <property type="component" value="Unassembled WGS sequence"/>
</dbReference>
<dbReference type="RefSeq" id="XP_025340417.1">
    <property type="nucleotide sequence ID" value="XM_025486969.1"/>
</dbReference>
<dbReference type="PRINTS" id="PR00080">
    <property type="entry name" value="SDRFAMILY"/>
</dbReference>
<accession>A0A2V1AMG5</accession>
<comment type="similarity">
    <text evidence="1">Belongs to the short-chain dehydrogenases/reductases (SDR) family.</text>
</comment>
<dbReference type="InterPro" id="IPR036291">
    <property type="entry name" value="NAD(P)-bd_dom_sf"/>
</dbReference>
<reference evidence="4 5" key="1">
    <citation type="submission" date="2017-12" db="EMBL/GenBank/DDBJ databases">
        <title>Genome Sequence of a Multidrug-Resistant Candida haemulonii Isolate from a Patient with Chronic Leg Ulcers in Israel.</title>
        <authorList>
            <person name="Chow N.A."/>
            <person name="Gade L."/>
            <person name="Batra D."/>
            <person name="Rowe L.A."/>
            <person name="Ben-Ami R."/>
            <person name="Loparev V.N."/>
            <person name="Litvintseva A.P."/>
        </authorList>
    </citation>
    <scope>NUCLEOTIDE SEQUENCE [LARGE SCALE GENOMIC DNA]</scope>
    <source>
        <strain evidence="4 5">B11899</strain>
    </source>
</reference>
<keyword evidence="2" id="KW-0521">NADP</keyword>
<dbReference type="GO" id="GO:0005975">
    <property type="term" value="P:carbohydrate metabolic process"/>
    <property type="evidence" value="ECO:0007669"/>
    <property type="project" value="UniProtKB-ARBA"/>
</dbReference>
<evidence type="ECO:0000256" key="3">
    <source>
        <dbReference type="ARBA" id="ARBA00023002"/>
    </source>
</evidence>
<dbReference type="GO" id="GO:0050085">
    <property type="term" value="F:mannitol 2-dehydrogenase (NADP+) activity"/>
    <property type="evidence" value="ECO:0007669"/>
    <property type="project" value="UniProtKB-ARBA"/>
</dbReference>
<dbReference type="AlphaFoldDB" id="A0A2V1AMG5"/>
<dbReference type="EMBL" id="PKFO01000002">
    <property type="protein sequence ID" value="PVH19477.1"/>
    <property type="molecule type" value="Genomic_DNA"/>
</dbReference>
<dbReference type="VEuPathDB" id="FungiDB:CXQ85_003323"/>
<evidence type="ECO:0000313" key="5">
    <source>
        <dbReference type="Proteomes" id="UP000244309"/>
    </source>
</evidence>
<dbReference type="GeneID" id="37008654"/>
<dbReference type="Gene3D" id="3.40.50.720">
    <property type="entry name" value="NAD(P)-binding Rossmann-like Domain"/>
    <property type="match status" value="1"/>
</dbReference>
<dbReference type="Pfam" id="PF13561">
    <property type="entry name" value="adh_short_C2"/>
    <property type="match status" value="1"/>
</dbReference>
<dbReference type="STRING" id="45357.A0A2V1AMG5"/>
<dbReference type="InterPro" id="IPR002347">
    <property type="entry name" value="SDR_fam"/>
</dbReference>